<evidence type="ECO:0000256" key="4">
    <source>
        <dbReference type="ARBA" id="ARBA00022729"/>
    </source>
</evidence>
<accession>A0ABR8EQD5</accession>
<dbReference type="PROSITE" id="PS50983">
    <property type="entry name" value="FE_B12_PBP"/>
    <property type="match status" value="1"/>
</dbReference>
<comment type="caution">
    <text evidence="6">The sequence shown here is derived from an EMBL/GenBank/DDBJ whole genome shotgun (WGS) entry which is preliminary data.</text>
</comment>
<dbReference type="Gene3D" id="3.40.50.1980">
    <property type="entry name" value="Nitrogenase molybdenum iron protein domain"/>
    <property type="match status" value="2"/>
</dbReference>
<dbReference type="Pfam" id="PF01497">
    <property type="entry name" value="Peripla_BP_2"/>
    <property type="match status" value="1"/>
</dbReference>
<evidence type="ECO:0000313" key="6">
    <source>
        <dbReference type="EMBL" id="MBD2559786.1"/>
    </source>
</evidence>
<keyword evidence="4" id="KW-0732">Signal</keyword>
<dbReference type="SUPFAM" id="SSF53807">
    <property type="entry name" value="Helical backbone' metal receptor"/>
    <property type="match status" value="1"/>
</dbReference>
<keyword evidence="3" id="KW-0813">Transport</keyword>
<sequence>MYKIRRVIGLLFGLTFLAIALFSAGAGNFSQNLTKSRSFQPPECKIVKHLMGESCVPINPQRIVVLDNISLEIALVLGFKPVGAAAWLGNFPPYLQKQTQGVGSIGDADQPNLEKILMLKPDMILFASHAAAQETLYNQLSQIAPTVGYRWYDGVYRWQECFQSFAEALGKSSEADIVINNYQQRLEKLRQALGDRLYTTEVSLVRIYADRIRLRGEGQHLCSRVIQDLGLPRPSAQKKGMDISLESINYADGDVIFLQQHAQANNYQHITNHPLWLKLNAVKSGKVYKVGDDYWHGGSYIAANLILDDLFKYLAE</sequence>
<comment type="subcellular location">
    <subcellularLocation>
        <location evidence="1">Cell envelope</location>
    </subcellularLocation>
</comment>
<gene>
    <name evidence="6" type="ORF">H6G95_03955</name>
</gene>
<comment type="similarity">
    <text evidence="2">Belongs to the bacterial solute-binding protein 8 family.</text>
</comment>
<name>A0ABR8EQD5_NOSLI</name>
<reference evidence="6 7" key="1">
    <citation type="journal article" date="2020" name="ISME J.">
        <title>Comparative genomics reveals insights into cyanobacterial evolution and habitat adaptation.</title>
        <authorList>
            <person name="Chen M.Y."/>
            <person name="Teng W.K."/>
            <person name="Zhao L."/>
            <person name="Hu C.X."/>
            <person name="Zhou Y.K."/>
            <person name="Han B.P."/>
            <person name="Song L.R."/>
            <person name="Shu W.S."/>
        </authorList>
    </citation>
    <scope>NUCLEOTIDE SEQUENCE [LARGE SCALE GENOMIC DNA]</scope>
    <source>
        <strain evidence="6 7">FACHB-391</strain>
    </source>
</reference>
<proteinExistence type="inferred from homology"/>
<dbReference type="PANTHER" id="PTHR30532">
    <property type="entry name" value="IRON III DICITRATE-BINDING PERIPLASMIC PROTEIN"/>
    <property type="match status" value="1"/>
</dbReference>
<protein>
    <submittedName>
        <fullName evidence="6">Iron-siderophore ABC transporter substrate-binding protein</fullName>
    </submittedName>
</protein>
<dbReference type="CDD" id="cd01146">
    <property type="entry name" value="FhuD"/>
    <property type="match status" value="1"/>
</dbReference>
<dbReference type="InterPro" id="IPR051313">
    <property type="entry name" value="Bact_iron-sidero_bind"/>
</dbReference>
<evidence type="ECO:0000313" key="7">
    <source>
        <dbReference type="Proteomes" id="UP000604661"/>
    </source>
</evidence>
<dbReference type="InterPro" id="IPR002491">
    <property type="entry name" value="ABC_transptr_periplasmic_BD"/>
</dbReference>
<evidence type="ECO:0000256" key="2">
    <source>
        <dbReference type="ARBA" id="ARBA00008814"/>
    </source>
</evidence>
<feature type="domain" description="Fe/B12 periplasmic-binding" evidence="5">
    <location>
        <begin position="62"/>
        <end position="316"/>
    </location>
</feature>
<dbReference type="EMBL" id="JACJTE010000003">
    <property type="protein sequence ID" value="MBD2559786.1"/>
    <property type="molecule type" value="Genomic_DNA"/>
</dbReference>
<dbReference type="PANTHER" id="PTHR30532:SF25">
    <property type="entry name" value="IRON(III) DICITRATE-BINDING PERIPLASMIC PROTEIN"/>
    <property type="match status" value="1"/>
</dbReference>
<keyword evidence="7" id="KW-1185">Reference proteome</keyword>
<dbReference type="Proteomes" id="UP000604661">
    <property type="component" value="Unassembled WGS sequence"/>
</dbReference>
<evidence type="ECO:0000256" key="1">
    <source>
        <dbReference type="ARBA" id="ARBA00004196"/>
    </source>
</evidence>
<organism evidence="6 7">
    <name type="scientific">Nostoc linckia FACHB-391</name>
    <dbReference type="NCBI Taxonomy" id="2692906"/>
    <lineage>
        <taxon>Bacteria</taxon>
        <taxon>Bacillati</taxon>
        <taxon>Cyanobacteriota</taxon>
        <taxon>Cyanophyceae</taxon>
        <taxon>Nostocales</taxon>
        <taxon>Nostocaceae</taxon>
        <taxon>Nostoc</taxon>
    </lineage>
</organism>
<evidence type="ECO:0000259" key="5">
    <source>
        <dbReference type="PROSITE" id="PS50983"/>
    </source>
</evidence>
<dbReference type="RefSeq" id="WP_190890604.1">
    <property type="nucleotide sequence ID" value="NZ_JACJTE010000003.1"/>
</dbReference>
<evidence type="ECO:0000256" key="3">
    <source>
        <dbReference type="ARBA" id="ARBA00022448"/>
    </source>
</evidence>